<dbReference type="Proteomes" id="UP001152320">
    <property type="component" value="Chromosome 19"/>
</dbReference>
<dbReference type="InterPro" id="IPR010031">
    <property type="entry name" value="FAD_lactone_oxidase-like"/>
</dbReference>
<sequence>MAQFDGTSEVNQSSSTGDGLQKLHTSLRSLSLKPDLQEDRQHRPRGRTAMIPPITCCVKSEDEIISHIKRARNRNKIVRAEGSGHSYHKAIASDDDIVLRLRGELRSFEVISGCGTLKTVTVKVGGGCYIGVNILDEESTEENSLIYQLNQLNCALPNLGGIAHQTIAGFMSTGSAGASIHQGWEEVIREIHFINGLGEKQIAKKGSDLFNAVGVSLGLFGIITYIVLEVPSPSFLVSGQQIKRDFKEYEIENKTVRDILESNEYAHLLWFPQKHAQFVVEWTAQKSTDGEIRPFTNSLSNKAMAQEVSALLRVSHWLLEKEPRDETYEIIGLLLKLITRDTDQTFNDVWSSVLSSNDKVPVESIFQRQFTEMWFPIEKTQEVINILKLLFKDQKVAGNYGTEIYGAKKSEFWLSHSYDHNVVRVNPYWFVFQDGHPRQFFNNFWEVFLSVEGVRFHWAMFLPEPGKMYGGIKFDLKFLKKSYPKLVAWLEERERMDPDQVFVTEYWRKIFEIKAKNKK</sequence>
<gene>
    <name evidence="5" type="ORF">HOLleu_36917</name>
</gene>
<dbReference type="PROSITE" id="PS51387">
    <property type="entry name" value="FAD_PCMH"/>
    <property type="match status" value="1"/>
</dbReference>
<evidence type="ECO:0000313" key="5">
    <source>
        <dbReference type="EMBL" id="KAJ8024239.1"/>
    </source>
</evidence>
<evidence type="ECO:0000259" key="4">
    <source>
        <dbReference type="PROSITE" id="PS51387"/>
    </source>
</evidence>
<dbReference type="InterPro" id="IPR006093">
    <property type="entry name" value="Oxy_OxRdtase_FAD_BS"/>
</dbReference>
<dbReference type="InterPro" id="IPR016166">
    <property type="entry name" value="FAD-bd_PCMH"/>
</dbReference>
<dbReference type="GO" id="GO:0016020">
    <property type="term" value="C:membrane"/>
    <property type="evidence" value="ECO:0007669"/>
    <property type="project" value="InterPro"/>
</dbReference>
<evidence type="ECO:0000256" key="3">
    <source>
        <dbReference type="SAM" id="MobiDB-lite"/>
    </source>
</evidence>
<dbReference type="Pfam" id="PF01565">
    <property type="entry name" value="FAD_binding_4"/>
    <property type="match status" value="1"/>
</dbReference>
<keyword evidence="2" id="KW-0560">Oxidoreductase</keyword>
<dbReference type="Gene3D" id="3.30.465.10">
    <property type="match status" value="1"/>
</dbReference>
<reference evidence="5" key="1">
    <citation type="submission" date="2021-10" db="EMBL/GenBank/DDBJ databases">
        <title>Tropical sea cucumber genome reveals ecological adaptation and Cuvierian tubules defense mechanism.</title>
        <authorList>
            <person name="Chen T."/>
        </authorList>
    </citation>
    <scope>NUCLEOTIDE SEQUENCE</scope>
    <source>
        <strain evidence="5">Nanhai2018</strain>
        <tissue evidence="5">Muscle</tissue>
    </source>
</reference>
<dbReference type="PANTHER" id="PTHR43762:SF1">
    <property type="entry name" value="D-ARABINONO-1,4-LACTONE OXIDASE"/>
    <property type="match status" value="1"/>
</dbReference>
<comment type="caution">
    <text evidence="5">The sequence shown here is derived from an EMBL/GenBank/DDBJ whole genome shotgun (WGS) entry which is preliminary data.</text>
</comment>
<dbReference type="InterPro" id="IPR006094">
    <property type="entry name" value="Oxid_FAD_bind_N"/>
</dbReference>
<dbReference type="SUPFAM" id="SSF56176">
    <property type="entry name" value="FAD-binding/transporter-associated domain-like"/>
    <property type="match status" value="1"/>
</dbReference>
<evidence type="ECO:0000256" key="2">
    <source>
        <dbReference type="ARBA" id="ARBA00023002"/>
    </source>
</evidence>
<dbReference type="AlphaFoldDB" id="A0A9Q0YPB5"/>
<dbReference type="GO" id="GO:0071949">
    <property type="term" value="F:FAD binding"/>
    <property type="evidence" value="ECO:0007669"/>
    <property type="project" value="InterPro"/>
</dbReference>
<dbReference type="InterPro" id="IPR016169">
    <property type="entry name" value="FAD-bd_PCMH_sub2"/>
</dbReference>
<keyword evidence="6" id="KW-1185">Reference proteome</keyword>
<name>A0A9Q0YPB5_HOLLE</name>
<feature type="region of interest" description="Disordered" evidence="3">
    <location>
        <begin position="1"/>
        <end position="20"/>
    </location>
</feature>
<dbReference type="PANTHER" id="PTHR43762">
    <property type="entry name" value="L-GULONOLACTONE OXIDASE"/>
    <property type="match status" value="1"/>
</dbReference>
<dbReference type="Gene3D" id="3.30.70.2520">
    <property type="match status" value="1"/>
</dbReference>
<dbReference type="EMBL" id="JAIZAY010000019">
    <property type="protein sequence ID" value="KAJ8024239.1"/>
    <property type="molecule type" value="Genomic_DNA"/>
</dbReference>
<dbReference type="PROSITE" id="PS00862">
    <property type="entry name" value="OX2_COVAL_FAD"/>
    <property type="match status" value="1"/>
</dbReference>
<evidence type="ECO:0000313" key="6">
    <source>
        <dbReference type="Proteomes" id="UP001152320"/>
    </source>
</evidence>
<organism evidence="5 6">
    <name type="scientific">Holothuria leucospilota</name>
    <name type="common">Black long sea cucumber</name>
    <name type="synonym">Mertensiothuria leucospilota</name>
    <dbReference type="NCBI Taxonomy" id="206669"/>
    <lineage>
        <taxon>Eukaryota</taxon>
        <taxon>Metazoa</taxon>
        <taxon>Echinodermata</taxon>
        <taxon>Eleutherozoa</taxon>
        <taxon>Echinozoa</taxon>
        <taxon>Holothuroidea</taxon>
        <taxon>Aspidochirotacea</taxon>
        <taxon>Aspidochirotida</taxon>
        <taxon>Holothuriidae</taxon>
        <taxon>Holothuria</taxon>
    </lineage>
</organism>
<accession>A0A9Q0YPB5</accession>
<dbReference type="OrthoDB" id="371463at2759"/>
<dbReference type="InterPro" id="IPR007173">
    <property type="entry name" value="ALO_C"/>
</dbReference>
<proteinExistence type="inferred from homology"/>
<dbReference type="Pfam" id="PF04030">
    <property type="entry name" value="ALO"/>
    <property type="match status" value="1"/>
</dbReference>
<dbReference type="InterPro" id="IPR036318">
    <property type="entry name" value="FAD-bd_PCMH-like_sf"/>
</dbReference>
<protein>
    <submittedName>
        <fullName evidence="5">L-gulonolactone oxidase</fullName>
    </submittedName>
</protein>
<dbReference type="GO" id="GO:0003885">
    <property type="term" value="F:D-arabinono-1,4-lactone oxidase activity"/>
    <property type="evidence" value="ECO:0007669"/>
    <property type="project" value="InterPro"/>
</dbReference>
<comment type="similarity">
    <text evidence="1">Belongs to the oxygen-dependent FAD-linked oxidoreductase family.</text>
</comment>
<feature type="domain" description="FAD-binding PCMH-type" evidence="4">
    <location>
        <begin position="43"/>
        <end position="233"/>
    </location>
</feature>
<evidence type="ECO:0000256" key="1">
    <source>
        <dbReference type="ARBA" id="ARBA00005466"/>
    </source>
</evidence>